<evidence type="ECO:0000313" key="1">
    <source>
        <dbReference type="EMBL" id="MCD9560377.1"/>
    </source>
</evidence>
<gene>
    <name evidence="1" type="ORF">HAX54_019002</name>
</gene>
<dbReference type="Proteomes" id="UP000823775">
    <property type="component" value="Unassembled WGS sequence"/>
</dbReference>
<sequence>MGGSGGGIGSLLKVILSNFDVLAGPGGWSGVSFAQVGSHLASFLVICKTDSNLLVGHATLQWCRMCMSIILGLMSSNEKQLTSGMCHGRRMSLVNLTSNCCRELYKKNTGTQAFEEMIHKAEGERKTHTSNSCFMMATTDTDPCTL</sequence>
<keyword evidence="2" id="KW-1185">Reference proteome</keyword>
<reference evidence="1 2" key="1">
    <citation type="journal article" date="2021" name="BMC Genomics">
        <title>Datura genome reveals duplications of psychoactive alkaloid biosynthetic genes and high mutation rate following tissue culture.</title>
        <authorList>
            <person name="Rajewski A."/>
            <person name="Carter-House D."/>
            <person name="Stajich J."/>
            <person name="Litt A."/>
        </authorList>
    </citation>
    <scope>NUCLEOTIDE SEQUENCE [LARGE SCALE GENOMIC DNA]</scope>
    <source>
        <strain evidence="1">AR-01</strain>
    </source>
</reference>
<accession>A0ABS8UNA1</accession>
<organism evidence="1 2">
    <name type="scientific">Datura stramonium</name>
    <name type="common">Jimsonweed</name>
    <name type="synonym">Common thornapple</name>
    <dbReference type="NCBI Taxonomy" id="4076"/>
    <lineage>
        <taxon>Eukaryota</taxon>
        <taxon>Viridiplantae</taxon>
        <taxon>Streptophyta</taxon>
        <taxon>Embryophyta</taxon>
        <taxon>Tracheophyta</taxon>
        <taxon>Spermatophyta</taxon>
        <taxon>Magnoliopsida</taxon>
        <taxon>eudicotyledons</taxon>
        <taxon>Gunneridae</taxon>
        <taxon>Pentapetalae</taxon>
        <taxon>asterids</taxon>
        <taxon>lamiids</taxon>
        <taxon>Solanales</taxon>
        <taxon>Solanaceae</taxon>
        <taxon>Solanoideae</taxon>
        <taxon>Datureae</taxon>
        <taxon>Datura</taxon>
    </lineage>
</organism>
<name>A0ABS8UNA1_DATST</name>
<dbReference type="EMBL" id="JACEIK010002308">
    <property type="protein sequence ID" value="MCD9560377.1"/>
    <property type="molecule type" value="Genomic_DNA"/>
</dbReference>
<proteinExistence type="predicted"/>
<evidence type="ECO:0000313" key="2">
    <source>
        <dbReference type="Proteomes" id="UP000823775"/>
    </source>
</evidence>
<comment type="caution">
    <text evidence="1">The sequence shown here is derived from an EMBL/GenBank/DDBJ whole genome shotgun (WGS) entry which is preliminary data.</text>
</comment>
<protein>
    <submittedName>
        <fullName evidence="1">Uncharacterized protein</fullName>
    </submittedName>
</protein>